<protein>
    <recommendedName>
        <fullName evidence="4">GH18 domain-containing protein</fullName>
    </recommendedName>
</protein>
<dbReference type="EMBL" id="CAUYUJ010016356">
    <property type="protein sequence ID" value="CAK0864338.1"/>
    <property type="molecule type" value="Genomic_DNA"/>
</dbReference>
<keyword evidence="3" id="KW-1185">Reference proteome</keyword>
<dbReference type="InterPro" id="IPR017853">
    <property type="entry name" value="GH"/>
</dbReference>
<reference evidence="2" key="1">
    <citation type="submission" date="2023-10" db="EMBL/GenBank/DDBJ databases">
        <authorList>
            <person name="Chen Y."/>
            <person name="Shah S."/>
            <person name="Dougan E. K."/>
            <person name="Thang M."/>
            <person name="Chan C."/>
        </authorList>
    </citation>
    <scope>NUCLEOTIDE SEQUENCE [LARGE SCALE GENOMIC DNA]</scope>
</reference>
<proteinExistence type="predicted"/>
<gene>
    <name evidence="2" type="ORF">PCOR1329_LOCUS52256</name>
</gene>
<organism evidence="2 3">
    <name type="scientific">Prorocentrum cordatum</name>
    <dbReference type="NCBI Taxonomy" id="2364126"/>
    <lineage>
        <taxon>Eukaryota</taxon>
        <taxon>Sar</taxon>
        <taxon>Alveolata</taxon>
        <taxon>Dinophyceae</taxon>
        <taxon>Prorocentrales</taxon>
        <taxon>Prorocentraceae</taxon>
        <taxon>Prorocentrum</taxon>
    </lineage>
</organism>
<name>A0ABN9UWM1_9DINO</name>
<comment type="caution">
    <text evidence="2">The sequence shown here is derived from an EMBL/GenBank/DDBJ whole genome shotgun (WGS) entry which is preliminary data.</text>
</comment>
<dbReference type="Proteomes" id="UP001189429">
    <property type="component" value="Unassembled WGS sequence"/>
</dbReference>
<dbReference type="Gene3D" id="3.20.20.80">
    <property type="entry name" value="Glycosidases"/>
    <property type="match status" value="1"/>
</dbReference>
<evidence type="ECO:0000256" key="1">
    <source>
        <dbReference type="SAM" id="SignalP"/>
    </source>
</evidence>
<dbReference type="SUPFAM" id="SSF51445">
    <property type="entry name" value="(Trans)glycosidases"/>
    <property type="match status" value="1"/>
</dbReference>
<evidence type="ECO:0000313" key="2">
    <source>
        <dbReference type="EMBL" id="CAK0864338.1"/>
    </source>
</evidence>
<evidence type="ECO:0000313" key="3">
    <source>
        <dbReference type="Proteomes" id="UP001189429"/>
    </source>
</evidence>
<feature type="chain" id="PRO_5046261427" description="GH18 domain-containing protein" evidence="1">
    <location>
        <begin position="16"/>
        <end position="318"/>
    </location>
</feature>
<evidence type="ECO:0008006" key="4">
    <source>
        <dbReference type="Google" id="ProtNLM"/>
    </source>
</evidence>
<feature type="signal peptide" evidence="1">
    <location>
        <begin position="1"/>
        <end position="15"/>
    </location>
</feature>
<keyword evidence="1" id="KW-0732">Signal</keyword>
<accession>A0ABN9UWM1</accession>
<sequence length="318" mass="34516">MTFAWLLLLLHSGAAVPDAAGGAASVSLWALADDRWQSQVPILRSHVQKVNVDFVMVGCGLAYQLGSPHMVEATVDHRNGQVKYCRGAVRDVRSLGLTPWLWLHGGSFNASMDAFRAMATDSMDLLVSATAEACSLYGFGGINIDWELGPADRRPADRELMLRFMRRARAPLQRRGCSLSLFTGEGVHQLNRVQADYVPYLTEVQSGDLYRGTDINDWRGKLRSALDVVPQHLLRPGFCCNGCKQAWSATNASVVERLAVLGAEAPNVTKVAIWVLGPHGTGGEECPTPFYWRELARFAPRPASAALASAPGAAVISI</sequence>